<dbReference type="GO" id="GO:0003939">
    <property type="term" value="F:L-iditol 2-dehydrogenase (NAD+) activity"/>
    <property type="evidence" value="ECO:0007669"/>
    <property type="project" value="TreeGrafter"/>
</dbReference>
<dbReference type="GO" id="GO:0006062">
    <property type="term" value="P:sorbitol catabolic process"/>
    <property type="evidence" value="ECO:0007669"/>
    <property type="project" value="TreeGrafter"/>
</dbReference>
<evidence type="ECO:0000313" key="8">
    <source>
        <dbReference type="Proteomes" id="UP000249402"/>
    </source>
</evidence>
<keyword evidence="3" id="KW-0479">Metal-binding</keyword>
<dbReference type="InterPro" id="IPR011032">
    <property type="entry name" value="GroES-like_sf"/>
</dbReference>
<dbReference type="GeneID" id="37227854"/>
<name>A0A395GKH6_9EURO</name>
<dbReference type="Pfam" id="PF08240">
    <property type="entry name" value="ADH_N"/>
    <property type="match status" value="1"/>
</dbReference>
<dbReference type="Gene3D" id="3.40.50.720">
    <property type="entry name" value="NAD(P)-binding Rossmann-like Domain"/>
    <property type="match status" value="2"/>
</dbReference>
<dbReference type="PANTHER" id="PTHR43161">
    <property type="entry name" value="SORBITOL DEHYDROGENASE"/>
    <property type="match status" value="1"/>
</dbReference>
<gene>
    <name evidence="7" type="ORF">BO80DRAFT_469179</name>
</gene>
<sequence>MSPQQPNQGVYIDPAHNLYIADAEPTLEQVIDGSSLEEGEVTVAIKYSGICGSDVHFWKHGGIGPWVVKDAHILGHESAGVVVKVHPSVTSLAIGDRVAVEPHISTVSWSPADLCESSSGMVAQDRVSHIPARRIGDPVLICGAGPIGLVMLECCRAAGAYPIVISDINPARLEFAQKFVPAARTLLVRADEDDKQFAARVVELMGGEDSEPAIALECTGFPFMRLSEREIDLQFQQRYVNMWPRAIRVLSSGMIDLSRLITHEFAFKDAPKAFETASDPNSGSIKTIQLDGHEILATEIELIDPQRTVYRFKLSPDSHRHTIPKTATSIIIKQQKDDWEEEFEDEEMAYKTLELLQGDVIPYFYGRGYFDGRPALILSDINGINLNDLAHSNDNIPEDSLQAYLEEAFHKLSRQKALYWDQKLDNFLLCNDQGRGDRKVMVVDLEQMEFPSRILPWQHSINEEAPRSLMEQFRDKRNPRRTSSPLALWLSGHDESVSLSEREYLAPVIHPESTTRPASTLA</sequence>
<dbReference type="PANTHER" id="PTHR43161:SF12">
    <property type="entry name" value="L-ARABINITOL 4-DEHYDROGENASE"/>
    <property type="match status" value="1"/>
</dbReference>
<dbReference type="SUPFAM" id="SSF56112">
    <property type="entry name" value="Protein kinase-like (PK-like)"/>
    <property type="match status" value="1"/>
</dbReference>
<evidence type="ECO:0000313" key="7">
    <source>
        <dbReference type="EMBL" id="RAK95746.1"/>
    </source>
</evidence>
<dbReference type="InterPro" id="IPR013154">
    <property type="entry name" value="ADH-like_N"/>
</dbReference>
<dbReference type="Gene3D" id="3.90.180.10">
    <property type="entry name" value="Medium-chain alcohol dehydrogenases, catalytic domain"/>
    <property type="match status" value="2"/>
</dbReference>
<dbReference type="OrthoDB" id="2942798at2759"/>
<proteinExistence type="inferred from homology"/>
<dbReference type="GO" id="GO:0046872">
    <property type="term" value="F:metal ion binding"/>
    <property type="evidence" value="ECO:0007669"/>
    <property type="project" value="UniProtKB-KW"/>
</dbReference>
<comment type="similarity">
    <text evidence="2">Belongs to the zinc-containing alcohol dehydrogenase family.</text>
</comment>
<reference evidence="7 8" key="1">
    <citation type="submission" date="2018-02" db="EMBL/GenBank/DDBJ databases">
        <title>The genomes of Aspergillus section Nigri reveals drivers in fungal speciation.</title>
        <authorList>
            <consortium name="DOE Joint Genome Institute"/>
            <person name="Vesth T.C."/>
            <person name="Nybo J."/>
            <person name="Theobald S."/>
            <person name="Brandl J."/>
            <person name="Frisvad J.C."/>
            <person name="Nielsen K.F."/>
            <person name="Lyhne E.K."/>
            <person name="Kogle M.E."/>
            <person name="Kuo A."/>
            <person name="Riley R."/>
            <person name="Clum A."/>
            <person name="Nolan M."/>
            <person name="Lipzen A."/>
            <person name="Salamov A."/>
            <person name="Henrissat B."/>
            <person name="Wiebenga A."/>
            <person name="De vries R.P."/>
            <person name="Grigoriev I.V."/>
            <person name="Mortensen U.H."/>
            <person name="Andersen M.R."/>
            <person name="Baker S.E."/>
        </authorList>
    </citation>
    <scope>NUCLEOTIDE SEQUENCE [LARGE SCALE GENOMIC DNA]</scope>
    <source>
        <strain evidence="7 8">CBS 121593</strain>
    </source>
</reference>
<evidence type="ECO:0000256" key="3">
    <source>
        <dbReference type="ARBA" id="ARBA00022723"/>
    </source>
</evidence>
<feature type="domain" description="Alcohol dehydrogenase-like N-terminal" evidence="6">
    <location>
        <begin position="38"/>
        <end position="107"/>
    </location>
</feature>
<accession>A0A395GKH6</accession>
<dbReference type="SUPFAM" id="SSF51735">
    <property type="entry name" value="NAD(P)-binding Rossmann-fold domains"/>
    <property type="match status" value="1"/>
</dbReference>
<evidence type="ECO:0000256" key="2">
    <source>
        <dbReference type="ARBA" id="ARBA00008072"/>
    </source>
</evidence>
<dbReference type="InterPro" id="IPR036291">
    <property type="entry name" value="NAD(P)-bd_dom_sf"/>
</dbReference>
<dbReference type="AlphaFoldDB" id="A0A395GKH6"/>
<dbReference type="SUPFAM" id="SSF50129">
    <property type="entry name" value="GroES-like"/>
    <property type="match status" value="1"/>
</dbReference>
<dbReference type="RefSeq" id="XP_025570074.1">
    <property type="nucleotide sequence ID" value="XM_025722989.1"/>
</dbReference>
<comment type="cofactor">
    <cofactor evidence="1">
        <name>Zn(2+)</name>
        <dbReference type="ChEBI" id="CHEBI:29105"/>
    </cofactor>
</comment>
<dbReference type="VEuPathDB" id="FungiDB:BO80DRAFT_469179"/>
<keyword evidence="8" id="KW-1185">Reference proteome</keyword>
<protein>
    <recommendedName>
        <fullName evidence="6">Alcohol dehydrogenase-like N-terminal domain-containing protein</fullName>
    </recommendedName>
</protein>
<dbReference type="EMBL" id="KZ824486">
    <property type="protein sequence ID" value="RAK95746.1"/>
    <property type="molecule type" value="Genomic_DNA"/>
</dbReference>
<organism evidence="7 8">
    <name type="scientific">Aspergillus ibericus CBS 121593</name>
    <dbReference type="NCBI Taxonomy" id="1448316"/>
    <lineage>
        <taxon>Eukaryota</taxon>
        <taxon>Fungi</taxon>
        <taxon>Dikarya</taxon>
        <taxon>Ascomycota</taxon>
        <taxon>Pezizomycotina</taxon>
        <taxon>Eurotiomycetes</taxon>
        <taxon>Eurotiomycetidae</taxon>
        <taxon>Eurotiales</taxon>
        <taxon>Aspergillaceae</taxon>
        <taxon>Aspergillus</taxon>
        <taxon>Aspergillus subgen. Circumdati</taxon>
    </lineage>
</organism>
<evidence type="ECO:0000256" key="1">
    <source>
        <dbReference type="ARBA" id="ARBA00001947"/>
    </source>
</evidence>
<evidence type="ECO:0000256" key="5">
    <source>
        <dbReference type="ARBA" id="ARBA00023002"/>
    </source>
</evidence>
<keyword evidence="5" id="KW-0560">Oxidoreductase</keyword>
<dbReference type="STRING" id="1448316.A0A395GKH6"/>
<dbReference type="InterPro" id="IPR011009">
    <property type="entry name" value="Kinase-like_dom_sf"/>
</dbReference>
<dbReference type="Proteomes" id="UP000249402">
    <property type="component" value="Unassembled WGS sequence"/>
</dbReference>
<keyword evidence="4" id="KW-0862">Zinc</keyword>
<evidence type="ECO:0000256" key="4">
    <source>
        <dbReference type="ARBA" id="ARBA00022833"/>
    </source>
</evidence>
<evidence type="ECO:0000259" key="6">
    <source>
        <dbReference type="Pfam" id="PF08240"/>
    </source>
</evidence>